<evidence type="ECO:0000313" key="9">
    <source>
        <dbReference type="Proteomes" id="UP000054466"/>
    </source>
</evidence>
<evidence type="ECO:0000256" key="6">
    <source>
        <dbReference type="ARBA" id="ARBA00023274"/>
    </source>
</evidence>
<dbReference type="HOGENOM" id="CLU_909117_0_0_1"/>
<keyword evidence="4" id="KW-0689">Ribosomal protein</keyword>
<dbReference type="GO" id="GO:0005762">
    <property type="term" value="C:mitochondrial large ribosomal subunit"/>
    <property type="evidence" value="ECO:0007669"/>
    <property type="project" value="InterPro"/>
</dbReference>
<reference evidence="8 9" key="1">
    <citation type="submission" date="2015-01" db="EMBL/GenBank/DDBJ databases">
        <title>The Genome Sequence of Cladophialophora immunda CBS83496.</title>
        <authorList>
            <consortium name="The Broad Institute Genomics Platform"/>
            <person name="Cuomo C."/>
            <person name="de Hoog S."/>
            <person name="Gorbushina A."/>
            <person name="Stielow B."/>
            <person name="Teixiera M."/>
            <person name="Abouelleil A."/>
            <person name="Chapman S.B."/>
            <person name="Priest M."/>
            <person name="Young S.K."/>
            <person name="Wortman J."/>
            <person name="Nusbaum C."/>
            <person name="Birren B."/>
        </authorList>
    </citation>
    <scope>NUCLEOTIDE SEQUENCE [LARGE SCALE GENOMIC DNA]</scope>
    <source>
        <strain evidence="8 9">CBS 83496</strain>
    </source>
</reference>
<comment type="subcellular location">
    <subcellularLocation>
        <location evidence="1">Mitochondrion</location>
    </subcellularLocation>
</comment>
<feature type="region of interest" description="Disordered" evidence="7">
    <location>
        <begin position="270"/>
        <end position="297"/>
    </location>
</feature>
<keyword evidence="3" id="KW-0809">Transit peptide</keyword>
<dbReference type="STRING" id="569365.A0A0D2AM30"/>
<evidence type="ECO:0000256" key="3">
    <source>
        <dbReference type="ARBA" id="ARBA00022946"/>
    </source>
</evidence>
<evidence type="ECO:0000256" key="1">
    <source>
        <dbReference type="ARBA" id="ARBA00004173"/>
    </source>
</evidence>
<evidence type="ECO:0000256" key="2">
    <source>
        <dbReference type="ARBA" id="ARBA00010152"/>
    </source>
</evidence>
<keyword evidence="9" id="KW-1185">Reference proteome</keyword>
<dbReference type="Pfam" id="PF09809">
    <property type="entry name" value="MRP-L27"/>
    <property type="match status" value="1"/>
</dbReference>
<keyword evidence="6" id="KW-0687">Ribonucleoprotein</keyword>
<sequence>MVKPSPQLCARLRFTTKQVGRGFYRGNRAGAMGAHTEFGRYVIDWRKTVHYNMPEMKDFPLTPFVTMEMEPKSRAEDRPDGTTYVPSRIDALEFLRTWKKINPLEYDGIVAHQEEERRRFAAATAEQNHEETQEQEQGQEQERAQQEAERWAREQAQQRPQKRIQKQVQQQTRSIHTTRRLRTPAQAPVVPEQPDQPGKEWNQMSRAERKGLVNKATTSELRQLRRERKGSKITPQEKKETKKDVKVRLRRELLGKGLFQDEKELQKLLTEEGRRRKRAGLPRATDEEKGRFLDGLQHKTEAKGLFDKIFGGGRQ</sequence>
<feature type="compositionally biased region" description="Basic and acidic residues" evidence="7">
    <location>
        <begin position="140"/>
        <end position="153"/>
    </location>
</feature>
<proteinExistence type="inferred from homology"/>
<evidence type="ECO:0008006" key="10">
    <source>
        <dbReference type="Google" id="ProtNLM"/>
    </source>
</evidence>
<dbReference type="GeneID" id="27348461"/>
<evidence type="ECO:0000256" key="7">
    <source>
        <dbReference type="SAM" id="MobiDB-lite"/>
    </source>
</evidence>
<dbReference type="OrthoDB" id="408933at2759"/>
<comment type="similarity">
    <text evidence="2">Belongs to the mitochondrion-specific ribosomal protein mL41 family.</text>
</comment>
<dbReference type="RefSeq" id="XP_016246363.1">
    <property type="nucleotide sequence ID" value="XM_016396507.1"/>
</dbReference>
<dbReference type="PANTHER" id="PTHR21338">
    <property type="entry name" value="MITOCHONDRIAL RIBOSOMAL PROTEIN L41"/>
    <property type="match status" value="1"/>
</dbReference>
<dbReference type="PANTHER" id="PTHR21338:SF0">
    <property type="entry name" value="LARGE RIBOSOMAL SUBUNIT PROTEIN ML41"/>
    <property type="match status" value="1"/>
</dbReference>
<feature type="region of interest" description="Disordered" evidence="7">
    <location>
        <begin position="118"/>
        <end position="245"/>
    </location>
</feature>
<gene>
    <name evidence="8" type="ORF">PV07_09267</name>
</gene>
<dbReference type="EMBL" id="KN847044">
    <property type="protein sequence ID" value="KIW26147.1"/>
    <property type="molecule type" value="Genomic_DNA"/>
</dbReference>
<feature type="compositionally biased region" description="Basic and acidic residues" evidence="7">
    <location>
        <begin position="284"/>
        <end position="297"/>
    </location>
</feature>
<dbReference type="VEuPathDB" id="FungiDB:PV07_09267"/>
<evidence type="ECO:0000313" key="8">
    <source>
        <dbReference type="EMBL" id="KIW26147.1"/>
    </source>
</evidence>
<dbReference type="AlphaFoldDB" id="A0A0D2AM30"/>
<accession>A0A0D2AM30</accession>
<feature type="compositionally biased region" description="Basic and acidic residues" evidence="7">
    <location>
        <begin position="235"/>
        <end position="245"/>
    </location>
</feature>
<dbReference type="GO" id="GO:0006412">
    <property type="term" value="P:translation"/>
    <property type="evidence" value="ECO:0007669"/>
    <property type="project" value="TreeGrafter"/>
</dbReference>
<dbReference type="Proteomes" id="UP000054466">
    <property type="component" value="Unassembled WGS sequence"/>
</dbReference>
<organism evidence="8 9">
    <name type="scientific">Cladophialophora immunda</name>
    <dbReference type="NCBI Taxonomy" id="569365"/>
    <lineage>
        <taxon>Eukaryota</taxon>
        <taxon>Fungi</taxon>
        <taxon>Dikarya</taxon>
        <taxon>Ascomycota</taxon>
        <taxon>Pezizomycotina</taxon>
        <taxon>Eurotiomycetes</taxon>
        <taxon>Chaetothyriomycetidae</taxon>
        <taxon>Chaetothyriales</taxon>
        <taxon>Herpotrichiellaceae</taxon>
        <taxon>Cladophialophora</taxon>
    </lineage>
</organism>
<protein>
    <recommendedName>
        <fullName evidence="10">Ribosomal protein L27</fullName>
    </recommendedName>
</protein>
<evidence type="ECO:0000256" key="4">
    <source>
        <dbReference type="ARBA" id="ARBA00022980"/>
    </source>
</evidence>
<dbReference type="GO" id="GO:0003735">
    <property type="term" value="F:structural constituent of ribosome"/>
    <property type="evidence" value="ECO:0007669"/>
    <property type="project" value="InterPro"/>
</dbReference>
<keyword evidence="5" id="KW-0496">Mitochondrion</keyword>
<evidence type="ECO:0000256" key="5">
    <source>
        <dbReference type="ARBA" id="ARBA00023128"/>
    </source>
</evidence>
<dbReference type="InterPro" id="IPR019189">
    <property type="entry name" value="Ribosomal_mL41"/>
</dbReference>
<name>A0A0D2AM30_9EURO</name>